<dbReference type="STRING" id="1654360.EA58_07840"/>
<evidence type="ECO:0000313" key="3">
    <source>
        <dbReference type="Proteomes" id="UP000027192"/>
    </source>
</evidence>
<name>A0A066RSQ7_9GAMM</name>
<evidence type="ECO:0000259" key="1">
    <source>
        <dbReference type="Pfam" id="PF09836"/>
    </source>
</evidence>
<feature type="domain" description="Putative DNA-binding" evidence="1">
    <location>
        <begin position="14"/>
        <end position="102"/>
    </location>
</feature>
<dbReference type="InterPro" id="IPR018640">
    <property type="entry name" value="DUF2063"/>
</dbReference>
<dbReference type="Gene3D" id="1.10.150.690">
    <property type="entry name" value="DUF2063"/>
    <property type="match status" value="1"/>
</dbReference>
<dbReference type="EMBL" id="JMIB01000013">
    <property type="protein sequence ID" value="KDM92126.1"/>
    <property type="molecule type" value="Genomic_DNA"/>
</dbReference>
<organism evidence="2 3">
    <name type="scientific">Photobacterium galatheae</name>
    <dbReference type="NCBI Taxonomy" id="1654360"/>
    <lineage>
        <taxon>Bacteria</taxon>
        <taxon>Pseudomonadati</taxon>
        <taxon>Pseudomonadota</taxon>
        <taxon>Gammaproteobacteria</taxon>
        <taxon>Vibrionales</taxon>
        <taxon>Vibrionaceae</taxon>
        <taxon>Photobacterium</taxon>
    </lineage>
</organism>
<dbReference type="InterPro" id="IPR044922">
    <property type="entry name" value="DUF2063_N_sf"/>
</dbReference>
<dbReference type="OrthoDB" id="4146344at2"/>
<dbReference type="RefSeq" id="WP_036750948.1">
    <property type="nucleotide sequence ID" value="NZ_JAGSGC010000016.1"/>
</dbReference>
<reference evidence="2 3" key="1">
    <citation type="submission" date="2014-04" db="EMBL/GenBank/DDBJ databases">
        <title>Draft genome sequence of Photobacterium halotolerans S2753: a solonamide, ngercheumicin and holomycin producer.</title>
        <authorList>
            <person name="Machado H.R."/>
            <person name="Gram L."/>
        </authorList>
    </citation>
    <scope>NUCLEOTIDE SEQUENCE [LARGE SCALE GENOMIC DNA]</scope>
    <source>
        <strain evidence="2 3">S2753</strain>
    </source>
</reference>
<protein>
    <recommendedName>
        <fullName evidence="1">Putative DNA-binding domain-containing protein</fullName>
    </recommendedName>
</protein>
<comment type="caution">
    <text evidence="2">The sequence shown here is derived from an EMBL/GenBank/DDBJ whole genome shotgun (WGS) entry which is preliminary data.</text>
</comment>
<sequence>MNAVKPDGPDLATLQTSFARALHYQPSEITDLIMPHALSADQQLQIYRNNFIIGLTEVLEATYPAVKAVVGEACFSALARQHVLTVPLEQGDVSHYGCGFDDTICAQASLHQAVPYLADLARLEWWVDRAGQLTSSAPDFPLEKLQGLTEARLAQARLIPNPGCELLDSDYAVAELWQAIHDDVLNNLESLDIHRPQSAIVLPGPRVITTTTAGTALVALSKQHRPLNQASPEMLALLGELISQQVFANIHYPDETEA</sequence>
<dbReference type="AlphaFoldDB" id="A0A066RSQ7"/>
<gene>
    <name evidence="2" type="ORF">EA58_07840</name>
</gene>
<evidence type="ECO:0000313" key="2">
    <source>
        <dbReference type="EMBL" id="KDM92126.1"/>
    </source>
</evidence>
<accession>A0A066RSQ7</accession>
<keyword evidence="3" id="KW-1185">Reference proteome</keyword>
<proteinExistence type="predicted"/>
<dbReference type="Proteomes" id="UP000027192">
    <property type="component" value="Unassembled WGS sequence"/>
</dbReference>
<dbReference type="Pfam" id="PF09836">
    <property type="entry name" value="DUF2063"/>
    <property type="match status" value="1"/>
</dbReference>